<dbReference type="InterPro" id="IPR016156">
    <property type="entry name" value="FAD/NAD-linked_Rdtase_dimer_sf"/>
</dbReference>
<dbReference type="NCBIfam" id="NF010037">
    <property type="entry name" value="PRK13512.1"/>
    <property type="match status" value="1"/>
</dbReference>
<keyword evidence="5 8" id="KW-0560">Oxidoreductase</keyword>
<evidence type="ECO:0000256" key="3">
    <source>
        <dbReference type="ARBA" id="ARBA00022630"/>
    </source>
</evidence>
<evidence type="ECO:0000256" key="5">
    <source>
        <dbReference type="ARBA" id="ARBA00023002"/>
    </source>
</evidence>
<dbReference type="Gene3D" id="3.40.250.10">
    <property type="entry name" value="Rhodanese-like domain"/>
    <property type="match status" value="1"/>
</dbReference>
<dbReference type="EC" id="1.8.1.14" evidence="8"/>
<dbReference type="EMBL" id="RZNX01000001">
    <property type="protein sequence ID" value="RUT35854.1"/>
    <property type="molecule type" value="Genomic_DNA"/>
</dbReference>
<sequence>MKKKVLIVGGVAGGASAAARLRRLDENAEIIMFERDAHISFANCGLPYYIGETIHDRSKLMVQTPESMKARFNIDVRVHSEVTSINTRDKKVTINSKEKGIYQESYDYLILSPGAKPLRPPIPGMDSSLIFTLRNVPDTDRIKAQVDREGIQSVIVIGGGYIGVEMAENLRHRGLEVTMVEAAPHILAPFDSDMVTFAEKELQDNGVRLLLGDGVKSFSEQDRGITVAMESGREIHGDMVILAIGVVPDSGFLKESGIKLGPKGHILVNEAMQTNCDGVYAVGDAVEITDYVSGQQTAIPLAGPANKQGRIAADHICGLPSVYKGTQGTAIIKIFDLTGASTGSNERTLAKANIPYRSVYVHPSSHATYYPGATPIALKLLFNEEGKILGAQAFGQEGVDKRIDVIATVLRLKGTVDDLAELELTYAPPFSSAKDPVNMAGYLAQNVLSGRSEVATLKDLENFDPSQQILLDVRTKAEYDQGHMEGALHIPVDELRSRHGELDHNKEIYAYCAVGMRGYIASRILGQKGFQIKNITGGYKSYSMSKFRPAE</sequence>
<protein>
    <submittedName>
        <fullName evidence="8">CoA-disulfide reductase</fullName>
        <ecNumber evidence="8">1.8.1.14</ecNumber>
    </submittedName>
</protein>
<dbReference type="InterPro" id="IPR036873">
    <property type="entry name" value="Rhodanese-like_dom_sf"/>
</dbReference>
<evidence type="ECO:0000259" key="7">
    <source>
        <dbReference type="PROSITE" id="PS50206"/>
    </source>
</evidence>
<dbReference type="InterPro" id="IPR023753">
    <property type="entry name" value="FAD/NAD-binding_dom"/>
</dbReference>
<dbReference type="InterPro" id="IPR050260">
    <property type="entry name" value="FAD-bd_OxRdtase"/>
</dbReference>
<accession>A0A433XP87</accession>
<dbReference type="PRINTS" id="PR00411">
    <property type="entry name" value="PNDRDTASEI"/>
</dbReference>
<keyword evidence="6" id="KW-0676">Redox-active center</keyword>
<evidence type="ECO:0000256" key="6">
    <source>
        <dbReference type="ARBA" id="ARBA00023284"/>
    </source>
</evidence>
<keyword evidence="3" id="KW-0285">Flavoprotein</keyword>
<dbReference type="Pfam" id="PF07992">
    <property type="entry name" value="Pyr_redox_2"/>
    <property type="match status" value="1"/>
</dbReference>
<dbReference type="SUPFAM" id="SSF55424">
    <property type="entry name" value="FAD/NAD-linked reductases, dimerisation (C-terminal) domain"/>
    <property type="match status" value="1"/>
</dbReference>
<dbReference type="GO" id="GO:0050451">
    <property type="term" value="F:CoA-disulfide reductase (NADPH) activity"/>
    <property type="evidence" value="ECO:0007669"/>
    <property type="project" value="UniProtKB-EC"/>
</dbReference>
<dbReference type="InterPro" id="IPR001763">
    <property type="entry name" value="Rhodanese-like_dom"/>
</dbReference>
<evidence type="ECO:0000313" key="8">
    <source>
        <dbReference type="EMBL" id="RUT35854.1"/>
    </source>
</evidence>
<dbReference type="Pfam" id="PF00581">
    <property type="entry name" value="Rhodanese"/>
    <property type="match status" value="1"/>
</dbReference>
<gene>
    <name evidence="8" type="ORF">EJP77_02270</name>
</gene>
<dbReference type="InterPro" id="IPR036188">
    <property type="entry name" value="FAD/NAD-bd_sf"/>
</dbReference>
<dbReference type="Gene3D" id="3.50.50.60">
    <property type="entry name" value="FAD/NAD(P)-binding domain"/>
    <property type="match status" value="2"/>
</dbReference>
<dbReference type="CDD" id="cd01524">
    <property type="entry name" value="RHOD_Pyr_redox"/>
    <property type="match status" value="1"/>
</dbReference>
<dbReference type="RefSeq" id="WP_127197551.1">
    <property type="nucleotide sequence ID" value="NZ_RZNX01000001.1"/>
</dbReference>
<evidence type="ECO:0000256" key="2">
    <source>
        <dbReference type="ARBA" id="ARBA00009130"/>
    </source>
</evidence>
<proteinExistence type="inferred from homology"/>
<name>A0A433XP87_9BACL</name>
<reference evidence="8 9" key="1">
    <citation type="submission" date="2018-12" db="EMBL/GenBank/DDBJ databases">
        <authorList>
            <person name="Sun L."/>
            <person name="Chen Z."/>
        </authorList>
    </citation>
    <scope>NUCLEOTIDE SEQUENCE [LARGE SCALE GENOMIC DNA]</scope>
    <source>
        <strain evidence="8 9">3-5-3</strain>
    </source>
</reference>
<dbReference type="SUPFAM" id="SSF52821">
    <property type="entry name" value="Rhodanese/Cell cycle control phosphatase"/>
    <property type="match status" value="1"/>
</dbReference>
<dbReference type="AlphaFoldDB" id="A0A433XP87"/>
<dbReference type="Pfam" id="PF02852">
    <property type="entry name" value="Pyr_redox_dim"/>
    <property type="match status" value="1"/>
</dbReference>
<keyword evidence="9" id="KW-1185">Reference proteome</keyword>
<dbReference type="PANTHER" id="PTHR43429">
    <property type="entry name" value="PYRIDINE NUCLEOTIDE-DISULFIDE OXIDOREDUCTASE DOMAIN-CONTAINING"/>
    <property type="match status" value="1"/>
</dbReference>
<dbReference type="SMART" id="SM00450">
    <property type="entry name" value="RHOD"/>
    <property type="match status" value="1"/>
</dbReference>
<feature type="domain" description="Rhodanese" evidence="7">
    <location>
        <begin position="464"/>
        <end position="551"/>
    </location>
</feature>
<keyword evidence="4" id="KW-0274">FAD</keyword>
<evidence type="ECO:0000313" key="9">
    <source>
        <dbReference type="Proteomes" id="UP000272464"/>
    </source>
</evidence>
<dbReference type="PRINTS" id="PR00368">
    <property type="entry name" value="FADPNR"/>
</dbReference>
<dbReference type="PANTHER" id="PTHR43429:SF1">
    <property type="entry name" value="NAD(P)H SULFUR OXIDOREDUCTASE (COA-DEPENDENT)"/>
    <property type="match status" value="1"/>
</dbReference>
<dbReference type="Proteomes" id="UP000272464">
    <property type="component" value="Unassembled WGS sequence"/>
</dbReference>
<dbReference type="OrthoDB" id="9802028at2"/>
<dbReference type="PROSITE" id="PS50206">
    <property type="entry name" value="RHODANESE_3"/>
    <property type="match status" value="1"/>
</dbReference>
<dbReference type="InterPro" id="IPR004099">
    <property type="entry name" value="Pyr_nucl-diS_OxRdtase_dimer"/>
</dbReference>
<evidence type="ECO:0000256" key="1">
    <source>
        <dbReference type="ARBA" id="ARBA00001974"/>
    </source>
</evidence>
<dbReference type="SUPFAM" id="SSF51905">
    <property type="entry name" value="FAD/NAD(P)-binding domain"/>
    <property type="match status" value="1"/>
</dbReference>
<comment type="cofactor">
    <cofactor evidence="1">
        <name>FAD</name>
        <dbReference type="ChEBI" id="CHEBI:57692"/>
    </cofactor>
</comment>
<comment type="caution">
    <text evidence="8">The sequence shown here is derived from an EMBL/GenBank/DDBJ whole genome shotgun (WGS) entry which is preliminary data.</text>
</comment>
<evidence type="ECO:0000256" key="4">
    <source>
        <dbReference type="ARBA" id="ARBA00022827"/>
    </source>
</evidence>
<organism evidence="8 9">
    <name type="scientific">Paenibacillus zeisoli</name>
    <dbReference type="NCBI Taxonomy" id="2496267"/>
    <lineage>
        <taxon>Bacteria</taxon>
        <taxon>Bacillati</taxon>
        <taxon>Bacillota</taxon>
        <taxon>Bacilli</taxon>
        <taxon>Bacillales</taxon>
        <taxon>Paenibacillaceae</taxon>
        <taxon>Paenibacillus</taxon>
    </lineage>
</organism>
<comment type="similarity">
    <text evidence="2">Belongs to the class-III pyridine nucleotide-disulfide oxidoreductase family.</text>
</comment>